<evidence type="ECO:0000259" key="1">
    <source>
        <dbReference type="PROSITE" id="PS51186"/>
    </source>
</evidence>
<sequence>MAYRNNLDWMKYQGYKGKERQTYESDLLKTGSIYEGKQFAIALLTNDQLIGDIFLQQEARTFWLGYSIAPAYARKGYTHEVLSALLEWLNHQGVQQVKAGVLPENTASIRLLEKLGFVFDYKEDNELIYTYSPTCTPQST</sequence>
<dbReference type="InterPro" id="IPR051531">
    <property type="entry name" value="N-acetyltransferase"/>
</dbReference>
<gene>
    <name evidence="2" type="ORF">RU97_GL001070</name>
</gene>
<dbReference type="Gene3D" id="3.40.630.30">
    <property type="match status" value="1"/>
</dbReference>
<name>A0A1L8RIA8_9ENTE</name>
<reference evidence="2 3" key="1">
    <citation type="submission" date="2014-12" db="EMBL/GenBank/DDBJ databases">
        <title>Draft genome sequences of 29 type strains of Enterococci.</title>
        <authorList>
            <person name="Zhong Z."/>
            <person name="Sun Z."/>
            <person name="Liu W."/>
            <person name="Zhang W."/>
            <person name="Zhang H."/>
        </authorList>
    </citation>
    <scope>NUCLEOTIDE SEQUENCE [LARGE SCALE GENOMIC DNA]</scope>
    <source>
        <strain evidence="2 3">DSM 17029</strain>
    </source>
</reference>
<dbReference type="InterPro" id="IPR000182">
    <property type="entry name" value="GNAT_dom"/>
</dbReference>
<accession>A0A1L8RIA8</accession>
<keyword evidence="2" id="KW-0808">Transferase</keyword>
<evidence type="ECO:0000313" key="3">
    <source>
        <dbReference type="Proteomes" id="UP000181884"/>
    </source>
</evidence>
<proteinExistence type="predicted"/>
<dbReference type="InterPro" id="IPR016181">
    <property type="entry name" value="Acyl_CoA_acyltransferase"/>
</dbReference>
<dbReference type="PANTHER" id="PTHR43792:SF1">
    <property type="entry name" value="N-ACETYLTRANSFERASE DOMAIN-CONTAINING PROTEIN"/>
    <property type="match status" value="1"/>
</dbReference>
<dbReference type="GO" id="GO:0016747">
    <property type="term" value="F:acyltransferase activity, transferring groups other than amino-acyl groups"/>
    <property type="evidence" value="ECO:0007669"/>
    <property type="project" value="InterPro"/>
</dbReference>
<dbReference type="STRING" id="214095.RU97_GL001070"/>
<dbReference type="Pfam" id="PF13302">
    <property type="entry name" value="Acetyltransf_3"/>
    <property type="match status" value="1"/>
</dbReference>
<organism evidence="2 3">
    <name type="scientific">Enterococcus canis</name>
    <dbReference type="NCBI Taxonomy" id="214095"/>
    <lineage>
        <taxon>Bacteria</taxon>
        <taxon>Bacillati</taxon>
        <taxon>Bacillota</taxon>
        <taxon>Bacilli</taxon>
        <taxon>Lactobacillales</taxon>
        <taxon>Enterococcaceae</taxon>
        <taxon>Enterococcus</taxon>
    </lineage>
</organism>
<dbReference type="EMBL" id="JXKH01000002">
    <property type="protein sequence ID" value="OJG19499.1"/>
    <property type="molecule type" value="Genomic_DNA"/>
</dbReference>
<protein>
    <submittedName>
        <fullName evidence="2">N-acetyltransferase GCN5</fullName>
    </submittedName>
</protein>
<comment type="caution">
    <text evidence="2">The sequence shown here is derived from an EMBL/GenBank/DDBJ whole genome shotgun (WGS) entry which is preliminary data.</text>
</comment>
<dbReference type="AlphaFoldDB" id="A0A1L8RIA8"/>
<dbReference type="Proteomes" id="UP000181884">
    <property type="component" value="Unassembled WGS sequence"/>
</dbReference>
<dbReference type="SUPFAM" id="SSF55729">
    <property type="entry name" value="Acyl-CoA N-acyltransferases (Nat)"/>
    <property type="match status" value="1"/>
</dbReference>
<feature type="domain" description="N-acetyltransferase" evidence="1">
    <location>
        <begin position="1"/>
        <end position="136"/>
    </location>
</feature>
<dbReference type="PANTHER" id="PTHR43792">
    <property type="entry name" value="GNAT FAMILY, PUTATIVE (AFU_ORTHOLOGUE AFUA_3G00765)-RELATED-RELATED"/>
    <property type="match status" value="1"/>
</dbReference>
<evidence type="ECO:0000313" key="2">
    <source>
        <dbReference type="EMBL" id="OJG19499.1"/>
    </source>
</evidence>
<dbReference type="PROSITE" id="PS51186">
    <property type="entry name" value="GNAT"/>
    <property type="match status" value="1"/>
</dbReference>
<keyword evidence="3" id="KW-1185">Reference proteome</keyword>